<dbReference type="Pfam" id="PF25967">
    <property type="entry name" value="RND-MFP_C"/>
    <property type="match status" value="1"/>
</dbReference>
<evidence type="ECO:0000259" key="5">
    <source>
        <dbReference type="Pfam" id="PF25876"/>
    </source>
</evidence>
<dbReference type="Gene3D" id="2.40.30.170">
    <property type="match status" value="1"/>
</dbReference>
<feature type="chain" id="PRO_5039328259" evidence="4">
    <location>
        <begin position="20"/>
        <end position="422"/>
    </location>
</feature>
<organism evidence="9 10">
    <name type="scientific">Candidatus Spyradosoma merdigallinarum</name>
    <dbReference type="NCBI Taxonomy" id="2840950"/>
    <lineage>
        <taxon>Bacteria</taxon>
        <taxon>Pseudomonadati</taxon>
        <taxon>Verrucomicrobiota</taxon>
        <taxon>Opitutia</taxon>
        <taxon>Opitutia incertae sedis</taxon>
        <taxon>Candidatus Spyradosoma</taxon>
    </lineage>
</organism>
<evidence type="ECO:0000256" key="2">
    <source>
        <dbReference type="ARBA" id="ARBA00009477"/>
    </source>
</evidence>
<dbReference type="GO" id="GO:0015562">
    <property type="term" value="F:efflux transmembrane transporter activity"/>
    <property type="evidence" value="ECO:0007669"/>
    <property type="project" value="InterPro"/>
</dbReference>
<comment type="caution">
    <text evidence="9">The sequence shown here is derived from an EMBL/GenBank/DDBJ whole genome shotgun (WGS) entry which is preliminary data.</text>
</comment>
<feature type="compositionally biased region" description="Low complexity" evidence="3">
    <location>
        <begin position="388"/>
        <end position="408"/>
    </location>
</feature>
<evidence type="ECO:0000259" key="6">
    <source>
        <dbReference type="Pfam" id="PF25917"/>
    </source>
</evidence>
<dbReference type="InterPro" id="IPR058627">
    <property type="entry name" value="MdtA-like_C"/>
</dbReference>
<dbReference type="Pfam" id="PF25917">
    <property type="entry name" value="BSH_RND"/>
    <property type="match status" value="1"/>
</dbReference>
<reference evidence="9" key="2">
    <citation type="journal article" date="2021" name="PeerJ">
        <title>Extensive microbial diversity within the chicken gut microbiome revealed by metagenomics and culture.</title>
        <authorList>
            <person name="Gilroy R."/>
            <person name="Ravi A."/>
            <person name="Getino M."/>
            <person name="Pursley I."/>
            <person name="Horton D.L."/>
            <person name="Alikhan N.F."/>
            <person name="Baker D."/>
            <person name="Gharbi K."/>
            <person name="Hall N."/>
            <person name="Watson M."/>
            <person name="Adriaenssens E.M."/>
            <person name="Foster-Nyarko E."/>
            <person name="Jarju S."/>
            <person name="Secka A."/>
            <person name="Antonio M."/>
            <person name="Oren A."/>
            <person name="Chaudhuri R.R."/>
            <person name="La Ragione R."/>
            <person name="Hildebrand F."/>
            <person name="Pallen M.J."/>
        </authorList>
    </citation>
    <scope>NUCLEOTIDE SEQUENCE</scope>
    <source>
        <strain evidence="9">10669</strain>
    </source>
</reference>
<dbReference type="AlphaFoldDB" id="A0A9D1T1F0"/>
<feature type="region of interest" description="Disordered" evidence="3">
    <location>
        <begin position="385"/>
        <end position="422"/>
    </location>
</feature>
<evidence type="ECO:0000259" key="8">
    <source>
        <dbReference type="Pfam" id="PF25967"/>
    </source>
</evidence>
<evidence type="ECO:0000256" key="4">
    <source>
        <dbReference type="SAM" id="SignalP"/>
    </source>
</evidence>
<dbReference type="NCBIfam" id="TIGR01730">
    <property type="entry name" value="RND_mfp"/>
    <property type="match status" value="1"/>
</dbReference>
<evidence type="ECO:0000313" key="9">
    <source>
        <dbReference type="EMBL" id="HIV03656.1"/>
    </source>
</evidence>
<feature type="domain" description="Multidrug resistance protein MdtA-like barrel-sandwich hybrid" evidence="6">
    <location>
        <begin position="72"/>
        <end position="214"/>
    </location>
</feature>
<dbReference type="Gene3D" id="2.40.50.100">
    <property type="match status" value="1"/>
</dbReference>
<evidence type="ECO:0000259" key="7">
    <source>
        <dbReference type="Pfam" id="PF25944"/>
    </source>
</evidence>
<dbReference type="PANTHER" id="PTHR30158">
    <property type="entry name" value="ACRA/E-RELATED COMPONENT OF DRUG EFFLUX TRANSPORTER"/>
    <property type="match status" value="1"/>
</dbReference>
<dbReference type="GO" id="GO:0005886">
    <property type="term" value="C:plasma membrane"/>
    <property type="evidence" value="ECO:0007669"/>
    <property type="project" value="UniProtKB-SubCell"/>
</dbReference>
<evidence type="ECO:0000256" key="3">
    <source>
        <dbReference type="SAM" id="MobiDB-lite"/>
    </source>
</evidence>
<dbReference type="PROSITE" id="PS51257">
    <property type="entry name" value="PROKAR_LIPOPROTEIN"/>
    <property type="match status" value="1"/>
</dbReference>
<accession>A0A9D1T1F0</accession>
<dbReference type="FunFam" id="2.40.420.20:FF:000001">
    <property type="entry name" value="Efflux RND transporter periplasmic adaptor subunit"/>
    <property type="match status" value="1"/>
</dbReference>
<keyword evidence="4" id="KW-0732">Signal</keyword>
<dbReference type="Pfam" id="PF25944">
    <property type="entry name" value="Beta-barrel_RND"/>
    <property type="match status" value="1"/>
</dbReference>
<evidence type="ECO:0000256" key="1">
    <source>
        <dbReference type="ARBA" id="ARBA00004196"/>
    </source>
</evidence>
<name>A0A9D1T1F0_9BACT</name>
<gene>
    <name evidence="9" type="ORF">IAC75_00695</name>
</gene>
<feature type="domain" description="Multidrug resistance protein MdtA-like C-terminal permuted SH3" evidence="8">
    <location>
        <begin position="312"/>
        <end position="370"/>
    </location>
</feature>
<dbReference type="SUPFAM" id="SSF111369">
    <property type="entry name" value="HlyD-like secretion proteins"/>
    <property type="match status" value="1"/>
</dbReference>
<feature type="domain" description="Multidrug resistance protein MdtA-like beta-barrel" evidence="7">
    <location>
        <begin position="218"/>
        <end position="308"/>
    </location>
</feature>
<dbReference type="InterPro" id="IPR058626">
    <property type="entry name" value="MdtA-like_b-barrel"/>
</dbReference>
<dbReference type="Gene3D" id="1.10.287.470">
    <property type="entry name" value="Helix hairpin bin"/>
    <property type="match status" value="1"/>
</dbReference>
<dbReference type="Pfam" id="PF25876">
    <property type="entry name" value="HH_MFP_RND"/>
    <property type="match status" value="1"/>
</dbReference>
<evidence type="ECO:0000313" key="10">
    <source>
        <dbReference type="Proteomes" id="UP000886812"/>
    </source>
</evidence>
<dbReference type="PANTHER" id="PTHR30158:SF3">
    <property type="entry name" value="MULTIDRUG EFFLUX PUMP SUBUNIT ACRA-RELATED"/>
    <property type="match status" value="1"/>
</dbReference>
<proteinExistence type="inferred from homology"/>
<reference evidence="9" key="1">
    <citation type="submission" date="2020-10" db="EMBL/GenBank/DDBJ databases">
        <authorList>
            <person name="Gilroy R."/>
        </authorList>
    </citation>
    <scope>NUCLEOTIDE SEQUENCE</scope>
    <source>
        <strain evidence="9">10669</strain>
    </source>
</reference>
<feature type="signal peptide" evidence="4">
    <location>
        <begin position="1"/>
        <end position="19"/>
    </location>
</feature>
<protein>
    <submittedName>
        <fullName evidence="9">Efflux RND transporter periplasmic adaptor subunit</fullName>
    </submittedName>
</protein>
<dbReference type="InterPro" id="IPR058624">
    <property type="entry name" value="MdtA-like_HH"/>
</dbReference>
<feature type="domain" description="Multidrug resistance protein MdtA-like alpha-helical hairpin" evidence="5">
    <location>
        <begin position="113"/>
        <end position="181"/>
    </location>
</feature>
<dbReference type="GO" id="GO:0046677">
    <property type="term" value="P:response to antibiotic"/>
    <property type="evidence" value="ECO:0007669"/>
    <property type="project" value="TreeGrafter"/>
</dbReference>
<dbReference type="InterPro" id="IPR058625">
    <property type="entry name" value="MdtA-like_BSH"/>
</dbReference>
<comment type="subcellular location">
    <subcellularLocation>
        <location evidence="1">Cell envelope</location>
    </subcellularLocation>
</comment>
<comment type="similarity">
    <text evidence="2">Belongs to the membrane fusion protein (MFP) (TC 8.A.1) family.</text>
</comment>
<dbReference type="EMBL" id="DVOG01000018">
    <property type="protein sequence ID" value="HIV03656.1"/>
    <property type="molecule type" value="Genomic_DNA"/>
</dbReference>
<dbReference type="InterPro" id="IPR006143">
    <property type="entry name" value="RND_pump_MFP"/>
</dbReference>
<dbReference type="Proteomes" id="UP000886812">
    <property type="component" value="Unassembled WGS sequence"/>
</dbReference>
<sequence length="422" mass="44128">MKQRKHQKFFFFAALTALAGTLAFSGCDEKKEEAATAGTTGPTPVPVTVETVEYQERELVQEFPGRVDAVRLADVSARVTGILLERKFEEGAKVEKGQVLFQIDPDPLLAARDAAAAQLAGAKAQLESAEITFRRYSELVNSGGVSRQDYDNARIAVDSAKASVLSAEANLKTAEINLGYASVTAPITGVIGAALVTEGGLVSGNALTQMAVIQQMDPINFDFTRSSTNLLELRRAIAAGTVQKLDDDTVAVKLVLEDGSEYPHAGKLKFSEVTVDKATGMYKLRAEFPNPDNLLLPGMYARAVLSEGVDKQAILVPQQAVTLGTAGKASIFVVGEGDKVSTRSIQVGQMLGDSWVVTSGLKAGERYAADGVLAIGQALARNPEGVKAVAPAPTDAAPAEEGAPVPAAKTSDGNAGAAPAAQ</sequence>
<dbReference type="Gene3D" id="2.40.420.20">
    <property type="match status" value="1"/>
</dbReference>